<dbReference type="RefSeq" id="WP_207881583.1">
    <property type="nucleotide sequence ID" value="NZ_JAFVMF010000010.1"/>
</dbReference>
<name>A0ABS3LWM5_9PROT</name>
<evidence type="ECO:0000313" key="1">
    <source>
        <dbReference type="EMBL" id="MBO1360306.1"/>
    </source>
</evidence>
<organism evidence="1 2">
    <name type="scientific">Acetobacter sacchari</name>
    <dbReference type="NCBI Taxonomy" id="2661687"/>
    <lineage>
        <taxon>Bacteria</taxon>
        <taxon>Pseudomonadati</taxon>
        <taxon>Pseudomonadota</taxon>
        <taxon>Alphaproteobacteria</taxon>
        <taxon>Acetobacterales</taxon>
        <taxon>Acetobacteraceae</taxon>
        <taxon>Acetobacter</taxon>
    </lineage>
</organism>
<dbReference type="EMBL" id="JAFVMF010000010">
    <property type="protein sequence ID" value="MBO1360306.1"/>
    <property type="molecule type" value="Genomic_DNA"/>
</dbReference>
<proteinExistence type="predicted"/>
<gene>
    <name evidence="1" type="ORF">J2D73_10955</name>
</gene>
<accession>A0ABS3LWM5</accession>
<reference evidence="1 2" key="1">
    <citation type="submission" date="2021-03" db="EMBL/GenBank/DDBJ databases">
        <title>The complete genome sequence of Acetobacter sacchari TBRC 11175.</title>
        <authorList>
            <person name="Charoenyingcharoen P."/>
            <person name="Yukphan P."/>
        </authorList>
    </citation>
    <scope>NUCLEOTIDE SEQUENCE [LARGE SCALE GENOMIC DNA]</scope>
    <source>
        <strain evidence="1 2">TBRC 11175</strain>
    </source>
</reference>
<keyword evidence="2" id="KW-1185">Reference proteome</keyword>
<sequence length="62" mass="6497">MKMTPGMAKSVILVPVGSKTPLRAGVAITRTGQAITLELTSLLYPDGRTQSFTPPLIGRAGE</sequence>
<evidence type="ECO:0000313" key="2">
    <source>
        <dbReference type="Proteomes" id="UP000664771"/>
    </source>
</evidence>
<protein>
    <submittedName>
        <fullName evidence="1">Uncharacterized protein</fullName>
    </submittedName>
</protein>
<comment type="caution">
    <text evidence="1">The sequence shown here is derived from an EMBL/GenBank/DDBJ whole genome shotgun (WGS) entry which is preliminary data.</text>
</comment>
<dbReference type="Proteomes" id="UP000664771">
    <property type="component" value="Unassembled WGS sequence"/>
</dbReference>